<proteinExistence type="predicted"/>
<keyword evidence="3" id="KW-1185">Reference proteome</keyword>
<keyword evidence="1" id="KW-1133">Transmembrane helix</keyword>
<dbReference type="EMBL" id="FQZS01000058">
    <property type="protein sequence ID" value="SHJ43553.1"/>
    <property type="molecule type" value="Genomic_DNA"/>
</dbReference>
<dbReference type="RefSeq" id="WP_073028218.1">
    <property type="nucleotide sequence ID" value="NZ_FQZS01000058.1"/>
</dbReference>
<protein>
    <recommendedName>
        <fullName evidence="4">Flp pilus assembly protein TadG</fullName>
    </recommendedName>
</protein>
<name>A0A1M6JA51_9FIRM</name>
<reference evidence="2 3" key="1">
    <citation type="submission" date="2016-11" db="EMBL/GenBank/DDBJ databases">
        <authorList>
            <person name="Jaros S."/>
            <person name="Januszkiewicz K."/>
            <person name="Wedrychowicz H."/>
        </authorList>
    </citation>
    <scope>NUCLEOTIDE SEQUENCE [LARGE SCALE GENOMIC DNA]</scope>
    <source>
        <strain evidence="2 3">DSM 19022</strain>
    </source>
</reference>
<accession>A0A1M6JA51</accession>
<sequence length="186" mass="20786">MKNMYKVLKNNKGSVVSDILFYGFVIVFVVLPVFSVVFEQYILLLNAQAIKDAVDVTNLAAYNAMKVSDKSETKITADAEDIKNIYKTLLALNMNLNNDLTPKENSIAAGKVEIINVTVYPKGMSFPVTCPKGGTISRPSVHSIIKIPIKHTLFWNVYRFFTGTTDDGIKDYEAHIDTELPYNNPD</sequence>
<organism evidence="2 3">
    <name type="scientific">Lutispora thermophila DSM 19022</name>
    <dbReference type="NCBI Taxonomy" id="1122184"/>
    <lineage>
        <taxon>Bacteria</taxon>
        <taxon>Bacillati</taxon>
        <taxon>Bacillota</taxon>
        <taxon>Clostridia</taxon>
        <taxon>Lutisporales</taxon>
        <taxon>Lutisporaceae</taxon>
        <taxon>Lutispora</taxon>
    </lineage>
</organism>
<evidence type="ECO:0000256" key="1">
    <source>
        <dbReference type="SAM" id="Phobius"/>
    </source>
</evidence>
<keyword evidence="1" id="KW-0472">Membrane</keyword>
<dbReference type="STRING" id="1122184.SAMN02745176_03551"/>
<feature type="transmembrane region" description="Helical" evidence="1">
    <location>
        <begin position="20"/>
        <end position="38"/>
    </location>
</feature>
<dbReference type="AlphaFoldDB" id="A0A1M6JA51"/>
<dbReference type="Proteomes" id="UP000184442">
    <property type="component" value="Unassembled WGS sequence"/>
</dbReference>
<gene>
    <name evidence="2" type="ORF">SAMN02745176_03551</name>
</gene>
<keyword evidence="1" id="KW-0812">Transmembrane</keyword>
<evidence type="ECO:0000313" key="2">
    <source>
        <dbReference type="EMBL" id="SHJ43553.1"/>
    </source>
</evidence>
<evidence type="ECO:0008006" key="4">
    <source>
        <dbReference type="Google" id="ProtNLM"/>
    </source>
</evidence>
<evidence type="ECO:0000313" key="3">
    <source>
        <dbReference type="Proteomes" id="UP000184442"/>
    </source>
</evidence>